<comment type="subcellular location">
    <subcellularLocation>
        <location evidence="1">Secreted</location>
    </subcellularLocation>
</comment>
<dbReference type="Pfam" id="PF03488">
    <property type="entry name" value="Ins_beta"/>
    <property type="match status" value="1"/>
</dbReference>
<dbReference type="GO" id="GO:0005576">
    <property type="term" value="C:extracellular region"/>
    <property type="evidence" value="ECO:0007669"/>
    <property type="project" value="UniProtKB-SubCell"/>
</dbReference>
<feature type="signal peptide" evidence="6">
    <location>
        <begin position="1"/>
        <end position="17"/>
    </location>
</feature>
<organism evidence="7 8">
    <name type="scientific">Caenorhabditis tropicalis</name>
    <dbReference type="NCBI Taxonomy" id="1561998"/>
    <lineage>
        <taxon>Eukaryota</taxon>
        <taxon>Metazoa</taxon>
        <taxon>Ecdysozoa</taxon>
        <taxon>Nematoda</taxon>
        <taxon>Chromadorea</taxon>
        <taxon>Rhabditida</taxon>
        <taxon>Rhabditina</taxon>
        <taxon>Rhabditomorpha</taxon>
        <taxon>Rhabditoidea</taxon>
        <taxon>Rhabditidae</taxon>
        <taxon>Peloderinae</taxon>
        <taxon>Caenorhabditis</taxon>
    </lineage>
</organism>
<dbReference type="Gene3D" id="1.10.100.10">
    <property type="entry name" value="Insulin-like"/>
    <property type="match status" value="1"/>
</dbReference>
<dbReference type="eggNOG" id="ENOG502TIEQ">
    <property type="taxonomic scope" value="Eukaryota"/>
</dbReference>
<dbReference type="WBParaSite" id="Csp11.Scaffold629.g16419.t1">
    <property type="protein sequence ID" value="Csp11.Scaffold629.g16419.t1"/>
    <property type="gene ID" value="Csp11.Scaffold629.g16419"/>
</dbReference>
<evidence type="ECO:0000256" key="6">
    <source>
        <dbReference type="SAM" id="SignalP"/>
    </source>
</evidence>
<evidence type="ECO:0000313" key="7">
    <source>
        <dbReference type="Proteomes" id="UP000095282"/>
    </source>
</evidence>
<reference evidence="8" key="1">
    <citation type="submission" date="2016-11" db="UniProtKB">
        <authorList>
            <consortium name="WormBaseParasite"/>
        </authorList>
    </citation>
    <scope>IDENTIFICATION</scope>
</reference>
<feature type="chain" id="PRO_5009308600" evidence="6">
    <location>
        <begin position="18"/>
        <end position="116"/>
    </location>
</feature>
<name>A0A1I7UA62_9PELO</name>
<dbReference type="GO" id="GO:0005179">
    <property type="term" value="F:hormone activity"/>
    <property type="evidence" value="ECO:0007669"/>
    <property type="project" value="InterPro"/>
</dbReference>
<evidence type="ECO:0000256" key="1">
    <source>
        <dbReference type="ARBA" id="ARBA00004613"/>
    </source>
</evidence>
<dbReference type="InterPro" id="IPR022353">
    <property type="entry name" value="Insulin_CS"/>
</dbReference>
<keyword evidence="4 6" id="KW-0732">Signal</keyword>
<dbReference type="InterPro" id="IPR052335">
    <property type="entry name" value="Insulin-like_regulatory"/>
</dbReference>
<keyword evidence="3" id="KW-0964">Secreted</keyword>
<dbReference type="CDD" id="cd00101">
    <property type="entry name" value="IlGF_like"/>
    <property type="match status" value="1"/>
</dbReference>
<dbReference type="PROSITE" id="PS00262">
    <property type="entry name" value="INSULIN"/>
    <property type="match status" value="1"/>
</dbReference>
<dbReference type="AlphaFoldDB" id="A0A1I7UA62"/>
<evidence type="ECO:0000313" key="8">
    <source>
        <dbReference type="WBParaSite" id="Csp11.Scaffold629.g16419.t1"/>
    </source>
</evidence>
<protein>
    <submittedName>
        <fullName evidence="8">IlGF domain-containing protein</fullName>
    </submittedName>
</protein>
<accession>A0A1I7UA62</accession>
<keyword evidence="5" id="KW-1015">Disulfide bond</keyword>
<keyword evidence="7" id="KW-1185">Reference proteome</keyword>
<evidence type="ECO:0000256" key="4">
    <source>
        <dbReference type="ARBA" id="ARBA00022729"/>
    </source>
</evidence>
<evidence type="ECO:0000256" key="5">
    <source>
        <dbReference type="ARBA" id="ARBA00023157"/>
    </source>
</evidence>
<sequence length="116" mass="13015">MKSLLLFLFSLFSVVVTYDILETDLNNSKRNDQLVINQLEDNQLGHLEESIPRSNRASRIQGGKIRFCGRRLASFIFATCGECEPGYSESLSVLCCARSCDLQDIINACCPNSFNK</sequence>
<dbReference type="Proteomes" id="UP000095282">
    <property type="component" value="Unplaced"/>
</dbReference>
<dbReference type="InterPro" id="IPR003235">
    <property type="entry name" value="Nem_insulin-like_b-type"/>
</dbReference>
<dbReference type="SUPFAM" id="SSF56994">
    <property type="entry name" value="Insulin-like"/>
    <property type="match status" value="1"/>
</dbReference>
<evidence type="ECO:0000256" key="3">
    <source>
        <dbReference type="ARBA" id="ARBA00022525"/>
    </source>
</evidence>
<proteinExistence type="inferred from homology"/>
<dbReference type="InterPro" id="IPR036438">
    <property type="entry name" value="Insulin-like_sf"/>
</dbReference>
<evidence type="ECO:0000256" key="2">
    <source>
        <dbReference type="ARBA" id="ARBA00009034"/>
    </source>
</evidence>
<dbReference type="PANTHER" id="PTHR33893">
    <property type="entry name" value="INSULIN RELATED-RELATED-RELATED"/>
    <property type="match status" value="1"/>
</dbReference>
<comment type="similarity">
    <text evidence="2">Belongs to the insulin family.</text>
</comment>
<dbReference type="PANTHER" id="PTHR33893:SF11">
    <property type="entry name" value="INSULIN-LIKE PEPTIDE BETA-TYPE 2-RELATED"/>
    <property type="match status" value="1"/>
</dbReference>